<evidence type="ECO:0000313" key="3">
    <source>
        <dbReference type="Proteomes" id="UP001497453"/>
    </source>
</evidence>
<name>A0ABP1DN77_9APHY</name>
<evidence type="ECO:0000313" key="2">
    <source>
        <dbReference type="EMBL" id="CAL1709292.1"/>
    </source>
</evidence>
<feature type="region of interest" description="Disordered" evidence="1">
    <location>
        <begin position="164"/>
        <end position="184"/>
    </location>
</feature>
<accession>A0ABP1DN77</accession>
<gene>
    <name evidence="2" type="ORF">GFSPODELE1_LOCUS7278</name>
</gene>
<keyword evidence="3" id="KW-1185">Reference proteome</keyword>
<feature type="region of interest" description="Disordered" evidence="1">
    <location>
        <begin position="258"/>
        <end position="316"/>
    </location>
</feature>
<feature type="region of interest" description="Disordered" evidence="1">
    <location>
        <begin position="99"/>
        <end position="147"/>
    </location>
</feature>
<proteinExistence type="predicted"/>
<feature type="compositionally biased region" description="Basic and acidic residues" evidence="1">
    <location>
        <begin position="131"/>
        <end position="147"/>
    </location>
</feature>
<sequence>MATPGRTPQSNQLQAVVMELEKLKSAGLQKDVELEKLKSQVTVLFTSMNLTRAQLRLASDRVEYLESLLGVETSSSTGTRMQLGETNAAMMGIAQSSLAEAAPGGRLPNRSEEGGAAVGTPVTHSPQTTDLLERSTKSKEAAKSKPMKDCVNHILAHLMGTKLDKKSLPPYPSNPDETSEAWPKDAATNKPYMCFNWAEARDAPVNRKNIDVVLATVQTQGVTFDPLVATDLANITDHDLRTRINGKFDRMRGKFNKCPDAQTRQSRKRRAHEVAGVASTEEGAPSTNPEVGAGDGDEHGNSEPGNTTNIEQAEPGTWNEAIRRAARNSRVQFILDQRLRKRPFAGQYTDPKYDAAFTLTAMSENEDDPTPEPGCPKQYVLRAPDWRSEELRTLYTTIDGIANPNPDKVKSATNRIRGTEITDAVPPKTKSVKIRVREWMVKPELIEKHPEWLTSRRVANNGKLWGEETDPEEEQLKNETLAQADKERSIKKVRLLDNSDVASNESRLKELLGDKSLEDFFPS</sequence>
<reference evidence="3" key="1">
    <citation type="submission" date="2024-04" db="EMBL/GenBank/DDBJ databases">
        <authorList>
            <person name="Shaw F."/>
            <person name="Minotto A."/>
        </authorList>
    </citation>
    <scope>NUCLEOTIDE SEQUENCE [LARGE SCALE GENOMIC DNA]</scope>
</reference>
<protein>
    <submittedName>
        <fullName evidence="2">Uncharacterized protein</fullName>
    </submittedName>
</protein>
<dbReference type="EMBL" id="OZ037948">
    <property type="protein sequence ID" value="CAL1709292.1"/>
    <property type="molecule type" value="Genomic_DNA"/>
</dbReference>
<dbReference type="Proteomes" id="UP001497453">
    <property type="component" value="Chromosome 5"/>
</dbReference>
<evidence type="ECO:0000256" key="1">
    <source>
        <dbReference type="SAM" id="MobiDB-lite"/>
    </source>
</evidence>
<organism evidence="2 3">
    <name type="scientific">Somion occarium</name>
    <dbReference type="NCBI Taxonomy" id="3059160"/>
    <lineage>
        <taxon>Eukaryota</taxon>
        <taxon>Fungi</taxon>
        <taxon>Dikarya</taxon>
        <taxon>Basidiomycota</taxon>
        <taxon>Agaricomycotina</taxon>
        <taxon>Agaricomycetes</taxon>
        <taxon>Polyporales</taxon>
        <taxon>Cerrenaceae</taxon>
        <taxon>Somion</taxon>
    </lineage>
</organism>